<organism evidence="2 3">
    <name type="scientific">Acidocella aquatica</name>
    <dbReference type="NCBI Taxonomy" id="1922313"/>
    <lineage>
        <taxon>Bacteria</taxon>
        <taxon>Pseudomonadati</taxon>
        <taxon>Pseudomonadota</taxon>
        <taxon>Alphaproteobacteria</taxon>
        <taxon>Acetobacterales</taxon>
        <taxon>Acidocellaceae</taxon>
        <taxon>Acidocella</taxon>
    </lineage>
</organism>
<dbReference type="Proteomes" id="UP001156641">
    <property type="component" value="Unassembled WGS sequence"/>
</dbReference>
<protein>
    <recommendedName>
        <fullName evidence="4">Histidine phosphatase family protein</fullName>
    </recommendedName>
</protein>
<name>A0ABQ6A2W8_9PROT</name>
<keyword evidence="3" id="KW-1185">Reference proteome</keyword>
<evidence type="ECO:0000256" key="1">
    <source>
        <dbReference type="SAM" id="MobiDB-lite"/>
    </source>
</evidence>
<feature type="region of interest" description="Disordered" evidence="1">
    <location>
        <begin position="191"/>
        <end position="213"/>
    </location>
</feature>
<evidence type="ECO:0000313" key="2">
    <source>
        <dbReference type="EMBL" id="GLR66514.1"/>
    </source>
</evidence>
<dbReference type="PANTHER" id="PTHR48100:SF1">
    <property type="entry name" value="HISTIDINE PHOSPHATASE FAMILY PROTEIN-RELATED"/>
    <property type="match status" value="1"/>
</dbReference>
<dbReference type="Pfam" id="PF00300">
    <property type="entry name" value="His_Phos_1"/>
    <property type="match status" value="1"/>
</dbReference>
<dbReference type="InterPro" id="IPR050275">
    <property type="entry name" value="PGM_Phosphatase"/>
</dbReference>
<dbReference type="SUPFAM" id="SSF53254">
    <property type="entry name" value="Phosphoglycerate mutase-like"/>
    <property type="match status" value="1"/>
</dbReference>
<dbReference type="InterPro" id="IPR013078">
    <property type="entry name" value="His_Pase_superF_clade-1"/>
</dbReference>
<evidence type="ECO:0008006" key="4">
    <source>
        <dbReference type="Google" id="ProtNLM"/>
    </source>
</evidence>
<gene>
    <name evidence="2" type="ORF">GCM10010909_11940</name>
</gene>
<proteinExistence type="predicted"/>
<sequence length="213" mass="23202">MQHLYGTNDVPICDETMAADAPRYAALAARLPRPARLICTPLTRTQLTAAALIRAGYPDETPLIDPAFVEQNFGAFQGQPISTFDARSTAERHPFWPIHAQETPPEGENFETMIARTGAGLERLLAAPEHDTIIVSHGGAIRAMCAYALGLTAHQALCLSVDNISLTRLEYNRHGWRILSVNEHLSTMACATPLPPSNEDISRHPKQNQGASA</sequence>
<reference evidence="3" key="1">
    <citation type="journal article" date="2019" name="Int. J. Syst. Evol. Microbiol.">
        <title>The Global Catalogue of Microorganisms (GCM) 10K type strain sequencing project: providing services to taxonomists for standard genome sequencing and annotation.</title>
        <authorList>
            <consortium name="The Broad Institute Genomics Platform"/>
            <consortium name="The Broad Institute Genome Sequencing Center for Infectious Disease"/>
            <person name="Wu L."/>
            <person name="Ma J."/>
        </authorList>
    </citation>
    <scope>NUCLEOTIDE SEQUENCE [LARGE SCALE GENOMIC DNA]</scope>
    <source>
        <strain evidence="3">NBRC 112502</strain>
    </source>
</reference>
<dbReference type="PANTHER" id="PTHR48100">
    <property type="entry name" value="BROAD-SPECIFICITY PHOSPHATASE YOR283W-RELATED"/>
    <property type="match status" value="1"/>
</dbReference>
<evidence type="ECO:0000313" key="3">
    <source>
        <dbReference type="Proteomes" id="UP001156641"/>
    </source>
</evidence>
<comment type="caution">
    <text evidence="2">The sequence shown here is derived from an EMBL/GenBank/DDBJ whole genome shotgun (WGS) entry which is preliminary data.</text>
</comment>
<dbReference type="Gene3D" id="3.40.50.1240">
    <property type="entry name" value="Phosphoglycerate mutase-like"/>
    <property type="match status" value="1"/>
</dbReference>
<dbReference type="EMBL" id="BSOS01000025">
    <property type="protein sequence ID" value="GLR66514.1"/>
    <property type="molecule type" value="Genomic_DNA"/>
</dbReference>
<dbReference type="CDD" id="cd07067">
    <property type="entry name" value="HP_PGM_like"/>
    <property type="match status" value="1"/>
</dbReference>
<dbReference type="InterPro" id="IPR029033">
    <property type="entry name" value="His_PPase_superfam"/>
</dbReference>
<accession>A0ABQ6A2W8</accession>